<organism evidence="2">
    <name type="scientific">Brugia malayi</name>
    <name type="common">Filarial nematode worm</name>
    <dbReference type="NCBI Taxonomy" id="6279"/>
    <lineage>
        <taxon>Eukaryota</taxon>
        <taxon>Metazoa</taxon>
        <taxon>Ecdysozoa</taxon>
        <taxon>Nematoda</taxon>
        <taxon>Chromadorea</taxon>
        <taxon>Rhabditida</taxon>
        <taxon>Spirurina</taxon>
        <taxon>Spiruromorpha</taxon>
        <taxon>Filarioidea</taxon>
        <taxon>Onchocercidae</taxon>
        <taxon>Brugia</taxon>
    </lineage>
</organism>
<keyword evidence="1" id="KW-0472">Membrane</keyword>
<name>A0A0J9XXI9_BRUMA</name>
<proteinExistence type="predicted"/>
<evidence type="ECO:0000313" key="2">
    <source>
        <dbReference type="EMBL" id="CDP97169.1"/>
    </source>
</evidence>
<keyword evidence="1" id="KW-1133">Transmembrane helix</keyword>
<evidence type="ECO:0000256" key="1">
    <source>
        <dbReference type="SAM" id="Phobius"/>
    </source>
</evidence>
<protein>
    <submittedName>
        <fullName evidence="2">Bm520</fullName>
    </submittedName>
</protein>
<keyword evidence="1" id="KW-0812">Transmembrane</keyword>
<reference evidence="2" key="2">
    <citation type="submission" date="2012-12" db="EMBL/GenBank/DDBJ databases">
        <authorList>
            <person name="Gao Y.W."/>
            <person name="Fan S.T."/>
            <person name="Sun H.T."/>
            <person name="Wang Z."/>
            <person name="Gao X.L."/>
            <person name="Li Y.G."/>
            <person name="Wang T.C."/>
            <person name="Zhang K."/>
            <person name="Xu W.W."/>
            <person name="Yu Z.J."/>
            <person name="Xia X.Z."/>
        </authorList>
    </citation>
    <scope>NUCLEOTIDE SEQUENCE</scope>
    <source>
        <strain evidence="2">FR3</strain>
    </source>
</reference>
<dbReference type="EMBL" id="LN856977">
    <property type="protein sequence ID" value="CDP97169.1"/>
    <property type="molecule type" value="Genomic_DNA"/>
</dbReference>
<gene>
    <name evidence="2" type="primary">Bm520</name>
    <name evidence="2" type="ORF">BM_Bm520</name>
</gene>
<accession>A0A0J9XXI9</accession>
<reference evidence="2" key="1">
    <citation type="journal article" date="2007" name="Science">
        <title>Draft genome of the filarial nematode parasite Brugia malayi.</title>
        <authorList>
            <person name="Ghedin E."/>
            <person name="Wang S."/>
            <person name="Spiro D."/>
            <person name="Caler E."/>
            <person name="Zhao Q."/>
            <person name="Crabtree J."/>
            <person name="Allen J.E."/>
            <person name="Delcher A.L."/>
            <person name="Guiliano D.B."/>
            <person name="Miranda-Saavedra D."/>
            <person name="Angiuoli S.V."/>
            <person name="Creasy T."/>
            <person name="Amedeo P."/>
            <person name="Haas B."/>
            <person name="El-Sayed N.M."/>
            <person name="Wortman J.R."/>
            <person name="Feldblyum T."/>
            <person name="Tallon L."/>
            <person name="Schatz M."/>
            <person name="Shumway M."/>
            <person name="Koo H."/>
            <person name="Salzberg S.L."/>
            <person name="Schobel S."/>
            <person name="Pertea M."/>
            <person name="Pop M."/>
            <person name="White O."/>
            <person name="Barton G.J."/>
            <person name="Carlow C.K."/>
            <person name="Crawford M.J."/>
            <person name="Daub J."/>
            <person name="Dimmic M.W."/>
            <person name="Estes C.F."/>
            <person name="Foster J.M."/>
            <person name="Ganatra M."/>
            <person name="Gregory W.F."/>
            <person name="Johnson N.M."/>
            <person name="Jin J."/>
            <person name="Komuniecki R."/>
            <person name="Korf I."/>
            <person name="Kumar S."/>
            <person name="Laney S."/>
            <person name="Li B.W."/>
            <person name="Li W."/>
            <person name="Lindblom T.H."/>
            <person name="Lustigman S."/>
            <person name="Ma D."/>
            <person name="Maina C.V."/>
            <person name="Martin D.M."/>
            <person name="McCarter J.P."/>
            <person name="McReynolds L."/>
            <person name="Mitreva M."/>
            <person name="Nutman T.B."/>
            <person name="Parkinson J."/>
            <person name="Peregrin-Alvarez J.M."/>
            <person name="Poole C."/>
            <person name="Ren Q."/>
            <person name="Saunders L."/>
            <person name="Sluder A.E."/>
            <person name="Smith K."/>
            <person name="Stanke M."/>
            <person name="Unnasch T.R."/>
            <person name="Ware J."/>
            <person name="Wei A.D."/>
            <person name="Weil G."/>
            <person name="Williams D.J."/>
            <person name="Zhang Y."/>
            <person name="Williams S.A."/>
            <person name="Fraser-Liggett C."/>
            <person name="Slatko B."/>
            <person name="Blaxter M.L."/>
            <person name="Scott A.L."/>
        </authorList>
    </citation>
    <scope>NUCLEOTIDE SEQUENCE</scope>
    <source>
        <strain evidence="2">FR3</strain>
    </source>
</reference>
<feature type="transmembrane region" description="Helical" evidence="1">
    <location>
        <begin position="12"/>
        <end position="33"/>
    </location>
</feature>
<dbReference type="AlphaFoldDB" id="A0A0J9XXI9"/>
<sequence length="34" mass="4237">MYTIKREIRLKKMFTSNSIFLFFSEVLIFCHFFV</sequence>